<comment type="subcellular location">
    <subcellularLocation>
        <location evidence="1">Cell outer membrane</location>
        <topology evidence="1">Multi-pass membrane protein</topology>
    </subcellularLocation>
</comment>
<evidence type="ECO:0000256" key="9">
    <source>
        <dbReference type="PROSITE-ProRule" id="PRU00473"/>
    </source>
</evidence>
<dbReference type="PANTHER" id="PTHR30329">
    <property type="entry name" value="STATOR ELEMENT OF FLAGELLAR MOTOR COMPLEX"/>
    <property type="match status" value="1"/>
</dbReference>
<evidence type="ECO:0000256" key="8">
    <source>
        <dbReference type="ARBA" id="ARBA00023237"/>
    </source>
</evidence>
<protein>
    <submittedName>
        <fullName evidence="13">OmpA family protein</fullName>
    </submittedName>
</protein>
<evidence type="ECO:0000256" key="3">
    <source>
        <dbReference type="ARBA" id="ARBA00022452"/>
    </source>
</evidence>
<dbReference type="RefSeq" id="WP_301637214.1">
    <property type="nucleotide sequence ID" value="NZ_JADYTN010000001.1"/>
</dbReference>
<gene>
    <name evidence="13" type="ORF">I6E12_00305</name>
</gene>
<keyword evidence="6" id="KW-0626">Porin</keyword>
<evidence type="ECO:0000259" key="12">
    <source>
        <dbReference type="PROSITE" id="PS51123"/>
    </source>
</evidence>
<feature type="chain" id="PRO_5045797789" evidence="11">
    <location>
        <begin position="18"/>
        <end position="382"/>
    </location>
</feature>
<dbReference type="PRINTS" id="PR01021">
    <property type="entry name" value="OMPADOMAIN"/>
</dbReference>
<dbReference type="InterPro" id="IPR006664">
    <property type="entry name" value="OMP_bac"/>
</dbReference>
<dbReference type="SUPFAM" id="SSF56925">
    <property type="entry name" value="OMPA-like"/>
    <property type="match status" value="1"/>
</dbReference>
<dbReference type="SUPFAM" id="SSF103088">
    <property type="entry name" value="OmpA-like"/>
    <property type="match status" value="1"/>
</dbReference>
<evidence type="ECO:0000256" key="6">
    <source>
        <dbReference type="ARBA" id="ARBA00023114"/>
    </source>
</evidence>
<accession>A0ABS9CC90</accession>
<evidence type="ECO:0000256" key="5">
    <source>
        <dbReference type="ARBA" id="ARBA00023065"/>
    </source>
</evidence>
<keyword evidence="2" id="KW-0813">Transport</keyword>
<evidence type="ECO:0000256" key="4">
    <source>
        <dbReference type="ARBA" id="ARBA00022692"/>
    </source>
</evidence>
<dbReference type="Pfam" id="PF00691">
    <property type="entry name" value="OmpA"/>
    <property type="match status" value="1"/>
</dbReference>
<feature type="signal peptide" evidence="11">
    <location>
        <begin position="1"/>
        <end position="17"/>
    </location>
</feature>
<comment type="caution">
    <text evidence="13">The sequence shown here is derived from an EMBL/GenBank/DDBJ whole genome shotgun (WGS) entry which is preliminary data.</text>
</comment>
<dbReference type="Gene3D" id="3.30.1330.60">
    <property type="entry name" value="OmpA-like domain"/>
    <property type="match status" value="1"/>
</dbReference>
<keyword evidence="5" id="KW-0406">Ion transport</keyword>
<proteinExistence type="predicted"/>
<dbReference type="Proteomes" id="UP001200470">
    <property type="component" value="Unassembled WGS sequence"/>
</dbReference>
<keyword evidence="4" id="KW-0812">Transmembrane</keyword>
<evidence type="ECO:0000256" key="10">
    <source>
        <dbReference type="SAM" id="Coils"/>
    </source>
</evidence>
<dbReference type="InterPro" id="IPR050330">
    <property type="entry name" value="Bact_OuterMem_StrucFunc"/>
</dbReference>
<dbReference type="InterPro" id="IPR006665">
    <property type="entry name" value="OmpA-like"/>
</dbReference>
<evidence type="ECO:0000313" key="14">
    <source>
        <dbReference type="Proteomes" id="UP001200470"/>
    </source>
</evidence>
<organism evidence="13 14">
    <name type="scientific">Xylanibacter brevis</name>
    <dbReference type="NCBI Taxonomy" id="83231"/>
    <lineage>
        <taxon>Bacteria</taxon>
        <taxon>Pseudomonadati</taxon>
        <taxon>Bacteroidota</taxon>
        <taxon>Bacteroidia</taxon>
        <taxon>Bacteroidales</taxon>
        <taxon>Prevotellaceae</taxon>
        <taxon>Xylanibacter</taxon>
    </lineage>
</organism>
<evidence type="ECO:0000256" key="7">
    <source>
        <dbReference type="ARBA" id="ARBA00023136"/>
    </source>
</evidence>
<keyword evidence="10" id="KW-0175">Coiled coil</keyword>
<reference evidence="13 14" key="1">
    <citation type="submission" date="2020-12" db="EMBL/GenBank/DDBJ databases">
        <title>Whole genome sequences of gut porcine anaerobes.</title>
        <authorList>
            <person name="Kubasova T."/>
            <person name="Jahodarova E."/>
            <person name="Rychlik I."/>
        </authorList>
    </citation>
    <scope>NUCLEOTIDE SEQUENCE [LARGE SCALE GENOMIC DNA]</scope>
    <source>
        <strain evidence="13 14">An925</strain>
    </source>
</reference>
<keyword evidence="8" id="KW-0998">Cell outer membrane</keyword>
<dbReference type="InterPro" id="IPR036737">
    <property type="entry name" value="OmpA-like_sf"/>
</dbReference>
<feature type="coiled-coil region" evidence="10">
    <location>
        <begin position="215"/>
        <end position="242"/>
    </location>
</feature>
<dbReference type="InterPro" id="IPR011250">
    <property type="entry name" value="OMP/PagP_B-barrel"/>
</dbReference>
<evidence type="ECO:0000256" key="11">
    <source>
        <dbReference type="SAM" id="SignalP"/>
    </source>
</evidence>
<evidence type="ECO:0000256" key="1">
    <source>
        <dbReference type="ARBA" id="ARBA00004571"/>
    </source>
</evidence>
<feature type="domain" description="OmpA-like" evidence="12">
    <location>
        <begin position="270"/>
        <end position="382"/>
    </location>
</feature>
<keyword evidence="3" id="KW-1134">Transmembrane beta strand</keyword>
<evidence type="ECO:0000313" key="13">
    <source>
        <dbReference type="EMBL" id="MCF2562558.1"/>
    </source>
</evidence>
<keyword evidence="14" id="KW-1185">Reference proteome</keyword>
<name>A0ABS9CC90_9BACT</name>
<sequence>MKKVFLMLAVAAFSAQAISAQTVEESENQDNWYVGIKAGASAKTTGVSVFNNINPSAGIRVGRWFTPVFGLAVESDAYARTRGFGSYSTLVRALNTSVLGTTNFSNWFGGYKGEPRNFEVIGVYGLGWGHAFGTSNEREGQDNDVLTSKIGLDFAFNLGANKAWQLYIEPNLVYGLNADGQDIKYNFGAAAFGVNVGLNYKFGNTNGTHNFKIAQLRDQAEIDGLNAKINELRAENANKDNKIAADGRTIADLQAQLAAEKSKQPEVKVVKENNTQLQPIVIFGQGKSTIDAAQYASIEMVAKYMRNHKNSKIIVRGYASPEGSAEINEKISIARANAVKNALVKRYKIAASRITTEGLGATDKLSEEVDFNRVAMFFDTTK</sequence>
<keyword evidence="11" id="KW-0732">Signal</keyword>
<dbReference type="PROSITE" id="PS51123">
    <property type="entry name" value="OMPA_2"/>
    <property type="match status" value="1"/>
</dbReference>
<dbReference type="PANTHER" id="PTHR30329:SF21">
    <property type="entry name" value="LIPOPROTEIN YIAD-RELATED"/>
    <property type="match status" value="1"/>
</dbReference>
<dbReference type="EMBL" id="JADYTN010000001">
    <property type="protein sequence ID" value="MCF2562558.1"/>
    <property type="molecule type" value="Genomic_DNA"/>
</dbReference>
<evidence type="ECO:0000256" key="2">
    <source>
        <dbReference type="ARBA" id="ARBA00022448"/>
    </source>
</evidence>
<keyword evidence="7 9" id="KW-0472">Membrane</keyword>
<dbReference type="CDD" id="cd07185">
    <property type="entry name" value="OmpA_C-like"/>
    <property type="match status" value="1"/>
</dbReference>